<reference evidence="2 3" key="1">
    <citation type="submission" date="2021-06" db="EMBL/GenBank/DDBJ databases">
        <authorList>
            <person name="Palmer J.M."/>
        </authorList>
    </citation>
    <scope>NUCLEOTIDE SEQUENCE [LARGE SCALE GENOMIC DNA]</scope>
    <source>
        <strain evidence="2 3">GA_2019</strain>
        <tissue evidence="2">Muscle</tissue>
    </source>
</reference>
<name>A0ABV0MR09_9TELE</name>
<sequence length="192" mass="22291">MSEKKKNPNRKKSKQNKPKPKMEIIVKTQTAEQNMIHYDVFFCKHASYRQKSKSSVPETELSEQFIHLLYCLFQWVMGKLVQSTGEKQGTPWTGCQSIAGQHRDIQDKQPHTPSFTPKSNLERPINLLCFGLWEEARGPGENPHMHGENMQRSRTQNLLAARQQCYQLRHHAVFRTIQALLSAKTLHLNYCC</sequence>
<evidence type="ECO:0000256" key="1">
    <source>
        <dbReference type="SAM" id="MobiDB-lite"/>
    </source>
</evidence>
<comment type="caution">
    <text evidence="2">The sequence shown here is derived from an EMBL/GenBank/DDBJ whole genome shotgun (WGS) entry which is preliminary data.</text>
</comment>
<keyword evidence="3" id="KW-1185">Reference proteome</keyword>
<dbReference type="Proteomes" id="UP001476798">
    <property type="component" value="Unassembled WGS sequence"/>
</dbReference>
<evidence type="ECO:0000313" key="3">
    <source>
        <dbReference type="Proteomes" id="UP001476798"/>
    </source>
</evidence>
<protein>
    <submittedName>
        <fullName evidence="2">Uncharacterized protein</fullName>
    </submittedName>
</protein>
<organism evidence="2 3">
    <name type="scientific">Goodea atripinnis</name>
    <dbReference type="NCBI Taxonomy" id="208336"/>
    <lineage>
        <taxon>Eukaryota</taxon>
        <taxon>Metazoa</taxon>
        <taxon>Chordata</taxon>
        <taxon>Craniata</taxon>
        <taxon>Vertebrata</taxon>
        <taxon>Euteleostomi</taxon>
        <taxon>Actinopterygii</taxon>
        <taxon>Neopterygii</taxon>
        <taxon>Teleostei</taxon>
        <taxon>Neoteleostei</taxon>
        <taxon>Acanthomorphata</taxon>
        <taxon>Ovalentaria</taxon>
        <taxon>Atherinomorphae</taxon>
        <taxon>Cyprinodontiformes</taxon>
        <taxon>Goodeidae</taxon>
        <taxon>Goodea</taxon>
    </lineage>
</organism>
<accession>A0ABV0MR09</accession>
<proteinExistence type="predicted"/>
<feature type="region of interest" description="Disordered" evidence="1">
    <location>
        <begin position="1"/>
        <end position="21"/>
    </location>
</feature>
<evidence type="ECO:0000313" key="2">
    <source>
        <dbReference type="EMBL" id="MEQ2161336.1"/>
    </source>
</evidence>
<dbReference type="EMBL" id="JAHRIO010010464">
    <property type="protein sequence ID" value="MEQ2161336.1"/>
    <property type="molecule type" value="Genomic_DNA"/>
</dbReference>
<feature type="compositionally biased region" description="Basic residues" evidence="1">
    <location>
        <begin position="7"/>
        <end position="19"/>
    </location>
</feature>
<gene>
    <name evidence="2" type="ORF">GOODEAATRI_008685</name>
</gene>